<comment type="caution">
    <text evidence="1">The sequence shown here is derived from an EMBL/GenBank/DDBJ whole genome shotgun (WGS) entry which is preliminary data.</text>
</comment>
<proteinExistence type="predicted"/>
<name>A0A368XJ96_9BURK</name>
<evidence type="ECO:0000313" key="2">
    <source>
        <dbReference type="Proteomes" id="UP000252884"/>
    </source>
</evidence>
<dbReference type="Proteomes" id="UP000252884">
    <property type="component" value="Unassembled WGS sequence"/>
</dbReference>
<keyword evidence="2" id="KW-1185">Reference proteome</keyword>
<gene>
    <name evidence="1" type="ORF">DES41_108179</name>
</gene>
<dbReference type="AlphaFoldDB" id="A0A368XJ96"/>
<organism evidence="1 2">
    <name type="scientific">Pseudorhodoferax soli</name>
    <dbReference type="NCBI Taxonomy" id="545864"/>
    <lineage>
        <taxon>Bacteria</taxon>
        <taxon>Pseudomonadati</taxon>
        <taxon>Pseudomonadota</taxon>
        <taxon>Betaproteobacteria</taxon>
        <taxon>Burkholderiales</taxon>
        <taxon>Comamonadaceae</taxon>
    </lineage>
</organism>
<evidence type="ECO:0000313" key="1">
    <source>
        <dbReference type="EMBL" id="RCW68002.1"/>
    </source>
</evidence>
<dbReference type="EMBL" id="QPJK01000008">
    <property type="protein sequence ID" value="RCW68002.1"/>
    <property type="molecule type" value="Genomic_DNA"/>
</dbReference>
<reference evidence="1 2" key="1">
    <citation type="submission" date="2018-07" db="EMBL/GenBank/DDBJ databases">
        <title>Genomic Encyclopedia of Type Strains, Phase IV (KMG-IV): sequencing the most valuable type-strain genomes for metagenomic binning, comparative biology and taxonomic classification.</title>
        <authorList>
            <person name="Goeker M."/>
        </authorList>
    </citation>
    <scope>NUCLEOTIDE SEQUENCE [LARGE SCALE GENOMIC DNA]</scope>
    <source>
        <strain evidence="1 2">DSM 21634</strain>
    </source>
</reference>
<protein>
    <submittedName>
        <fullName evidence="1">Uncharacterized protein</fullName>
    </submittedName>
</protein>
<accession>A0A368XJ96</accession>
<sequence length="114" mass="12438">MYNDTASHSVLLGAIVGAGGYDGHLDASAPQASHEAAEREARHDLQMAQVELYCDHRAQALVAIRHAMQLLEACDDKALEPQLAKLSEAAWHVRHNESLVAVDLLDEAKHQLHA</sequence>
<dbReference type="RefSeq" id="WP_114470549.1">
    <property type="nucleotide sequence ID" value="NZ_QPJK01000008.1"/>
</dbReference>
<dbReference type="OrthoDB" id="9153936at2"/>